<dbReference type="Pfam" id="PF00172">
    <property type="entry name" value="Zn_clus"/>
    <property type="match status" value="1"/>
</dbReference>
<feature type="domain" description="Zn(2)-C6 fungal-type" evidence="4">
    <location>
        <begin position="16"/>
        <end position="48"/>
    </location>
</feature>
<dbReference type="InterPro" id="IPR001138">
    <property type="entry name" value="Zn2Cys6_DnaBD"/>
</dbReference>
<dbReference type="CDD" id="cd12148">
    <property type="entry name" value="fungal_TF_MHR"/>
    <property type="match status" value="1"/>
</dbReference>
<keyword evidence="1" id="KW-0479">Metal-binding</keyword>
<evidence type="ECO:0000259" key="4">
    <source>
        <dbReference type="PROSITE" id="PS50048"/>
    </source>
</evidence>
<dbReference type="InterPro" id="IPR050797">
    <property type="entry name" value="Carb_Metab_Trans_Reg"/>
</dbReference>
<dbReference type="PANTHER" id="PTHR31668">
    <property type="entry name" value="GLUCOSE TRANSPORT TRANSCRIPTION REGULATOR RGT1-RELATED-RELATED"/>
    <property type="match status" value="1"/>
</dbReference>
<proteinExistence type="predicted"/>
<name>A0ABR1YG02_9PEZI</name>
<feature type="region of interest" description="Disordered" evidence="3">
    <location>
        <begin position="58"/>
        <end position="113"/>
    </location>
</feature>
<dbReference type="Gene3D" id="4.10.240.10">
    <property type="entry name" value="Zn(2)-C6 fungal-type DNA-binding domain"/>
    <property type="match status" value="1"/>
</dbReference>
<dbReference type="Pfam" id="PF04082">
    <property type="entry name" value="Fungal_trans"/>
    <property type="match status" value="1"/>
</dbReference>
<dbReference type="InterPro" id="IPR036864">
    <property type="entry name" value="Zn2-C6_fun-type_DNA-bd_sf"/>
</dbReference>
<dbReference type="PROSITE" id="PS00463">
    <property type="entry name" value="ZN2_CY6_FUNGAL_1"/>
    <property type="match status" value="1"/>
</dbReference>
<keyword evidence="6" id="KW-1185">Reference proteome</keyword>
<sequence length="642" mass="71789">MATQQARPYRSHRVPACDKCRQRKVRCNILIAGTPCQLCETRGFACLFSDALVRAATDADAGEKQAERPLKRARRATSDTQSKNDDDADGPSSSARPARLERQATLEKPNASTTAESSIIIAPMVAEDVQILLRHLETNPSGKRPSQTYTIASSVPGKPVLHMAIPRAREGSRPSKDPGRSQRAILEQILGPFAEQVVHLYFDHVHPCFPVVDEEAFGGDSSARIPSSLYCQIYAISLTYWNRSEILKSHPCPSSQYFWESAIAALQEDFSAPHLATLYPALIDLSGRPLGAIQGNVVNAGRTVALAHSLGLNRDPRVCSIPQKDIHLRIRLFWAVLIHDHWSSFAYGVPPSVLRRQYDVPLPVLSDLMTPNKHTRERKAGARCFTELCRLSQILGDILPLVYDLSEPRKDVWKDLRRFECSLDQWEERLPAHFKQTANENVSSGASSLHLGYLSIRLLLSRLRLRTASQENNPDRDTTTKFYMSAVRGAAIQIADFVCSLEQANLKEFWMPYTAHLLVSAGTVLLRCAVDTTEAAVIQSCKDALAALQKRLRRAREEDKWDLADMFIKRCDDPISKILAEPAPDSGEAQSSSHASRVKQAFSLDLDVFDTPESASIYMPMEPLESLWDPLWDVWQTNLNHF</sequence>
<dbReference type="PANTHER" id="PTHR31668:SF10">
    <property type="entry name" value="ZN(II)2CYS6 TRANSCRIPTION FACTOR (EUROFUNG)"/>
    <property type="match status" value="1"/>
</dbReference>
<dbReference type="PROSITE" id="PS50048">
    <property type="entry name" value="ZN2_CY6_FUNGAL_2"/>
    <property type="match status" value="1"/>
</dbReference>
<dbReference type="SMART" id="SM00906">
    <property type="entry name" value="Fungal_trans"/>
    <property type="match status" value="1"/>
</dbReference>
<keyword evidence="2" id="KW-0539">Nucleus</keyword>
<evidence type="ECO:0000256" key="1">
    <source>
        <dbReference type="ARBA" id="ARBA00022723"/>
    </source>
</evidence>
<accession>A0ABR1YG02</accession>
<evidence type="ECO:0000313" key="5">
    <source>
        <dbReference type="EMBL" id="KAK8228843.1"/>
    </source>
</evidence>
<evidence type="ECO:0000256" key="3">
    <source>
        <dbReference type="SAM" id="MobiDB-lite"/>
    </source>
</evidence>
<dbReference type="EMBL" id="JBBWRZ010000009">
    <property type="protein sequence ID" value="KAK8228843.1"/>
    <property type="molecule type" value="Genomic_DNA"/>
</dbReference>
<gene>
    <name evidence="5" type="ORF">HDK90DRAFT_513111</name>
</gene>
<dbReference type="CDD" id="cd00067">
    <property type="entry name" value="GAL4"/>
    <property type="match status" value="1"/>
</dbReference>
<dbReference type="InterPro" id="IPR007219">
    <property type="entry name" value="XnlR_reg_dom"/>
</dbReference>
<evidence type="ECO:0000256" key="2">
    <source>
        <dbReference type="ARBA" id="ARBA00023242"/>
    </source>
</evidence>
<reference evidence="5 6" key="1">
    <citation type="submission" date="2024-04" db="EMBL/GenBank/DDBJ databases">
        <title>Phyllosticta paracitricarpa is synonymous to the EU quarantine fungus P. citricarpa based on phylogenomic analyses.</title>
        <authorList>
            <consortium name="Lawrence Berkeley National Laboratory"/>
            <person name="Van Ingen-Buijs V.A."/>
            <person name="Van Westerhoven A.C."/>
            <person name="Haridas S."/>
            <person name="Skiadas P."/>
            <person name="Martin F."/>
            <person name="Groenewald J.Z."/>
            <person name="Crous P.W."/>
            <person name="Seidl M.F."/>
        </authorList>
    </citation>
    <scope>NUCLEOTIDE SEQUENCE [LARGE SCALE GENOMIC DNA]</scope>
    <source>
        <strain evidence="5 6">CBS 123374</strain>
    </source>
</reference>
<protein>
    <submittedName>
        <fullName evidence="5">C6 transcription factor</fullName>
    </submittedName>
</protein>
<comment type="caution">
    <text evidence="5">The sequence shown here is derived from an EMBL/GenBank/DDBJ whole genome shotgun (WGS) entry which is preliminary data.</text>
</comment>
<organism evidence="5 6">
    <name type="scientific">Phyllosticta capitalensis</name>
    <dbReference type="NCBI Taxonomy" id="121624"/>
    <lineage>
        <taxon>Eukaryota</taxon>
        <taxon>Fungi</taxon>
        <taxon>Dikarya</taxon>
        <taxon>Ascomycota</taxon>
        <taxon>Pezizomycotina</taxon>
        <taxon>Dothideomycetes</taxon>
        <taxon>Dothideomycetes incertae sedis</taxon>
        <taxon>Botryosphaeriales</taxon>
        <taxon>Phyllostictaceae</taxon>
        <taxon>Phyllosticta</taxon>
    </lineage>
</organism>
<dbReference type="Proteomes" id="UP001492380">
    <property type="component" value="Unassembled WGS sequence"/>
</dbReference>
<evidence type="ECO:0000313" key="6">
    <source>
        <dbReference type="Proteomes" id="UP001492380"/>
    </source>
</evidence>
<dbReference type="SMART" id="SM00066">
    <property type="entry name" value="GAL4"/>
    <property type="match status" value="1"/>
</dbReference>
<dbReference type="SUPFAM" id="SSF57701">
    <property type="entry name" value="Zn2/Cys6 DNA-binding domain"/>
    <property type="match status" value="1"/>
</dbReference>
<feature type="compositionally biased region" description="Basic and acidic residues" evidence="3">
    <location>
        <begin position="61"/>
        <end position="70"/>
    </location>
</feature>